<feature type="compositionally biased region" description="Polar residues" evidence="10">
    <location>
        <begin position="30"/>
        <end position="41"/>
    </location>
</feature>
<feature type="non-terminal residue" evidence="13">
    <location>
        <position position="1"/>
    </location>
</feature>
<comment type="similarity">
    <text evidence="9">Belongs to the nuclear hormone receptor family.</text>
</comment>
<dbReference type="PANTHER" id="PTHR24082">
    <property type="entry name" value="NUCLEAR HORMONE RECEPTOR"/>
    <property type="match status" value="1"/>
</dbReference>
<dbReference type="GO" id="GO:0008270">
    <property type="term" value="F:zinc ion binding"/>
    <property type="evidence" value="ECO:0007669"/>
    <property type="project" value="UniProtKB-KW"/>
</dbReference>
<evidence type="ECO:0000256" key="3">
    <source>
        <dbReference type="ARBA" id="ARBA00022833"/>
    </source>
</evidence>
<evidence type="ECO:0000256" key="5">
    <source>
        <dbReference type="ARBA" id="ARBA00023125"/>
    </source>
</evidence>
<dbReference type="Pfam" id="PF00105">
    <property type="entry name" value="zf-C4"/>
    <property type="match status" value="1"/>
</dbReference>
<feature type="domain" description="NR LBD" evidence="12">
    <location>
        <begin position="316"/>
        <end position="541"/>
    </location>
</feature>
<evidence type="ECO:0000256" key="4">
    <source>
        <dbReference type="ARBA" id="ARBA00023015"/>
    </source>
</evidence>
<keyword evidence="8 9" id="KW-0539">Nucleus</keyword>
<evidence type="ECO:0000256" key="8">
    <source>
        <dbReference type="ARBA" id="ARBA00023242"/>
    </source>
</evidence>
<name>A0AAD9KKM5_RIDPI</name>
<keyword evidence="4 9" id="KW-0805">Transcription regulation</keyword>
<evidence type="ECO:0000259" key="12">
    <source>
        <dbReference type="PROSITE" id="PS51843"/>
    </source>
</evidence>
<dbReference type="PANTHER" id="PTHR24082:SF283">
    <property type="entry name" value="NUCLEAR HORMONE RECEPTOR HR96"/>
    <property type="match status" value="1"/>
</dbReference>
<evidence type="ECO:0000256" key="6">
    <source>
        <dbReference type="ARBA" id="ARBA00023163"/>
    </source>
</evidence>
<accession>A0AAD9KKM5</accession>
<dbReference type="Gene3D" id="3.30.50.10">
    <property type="entry name" value="Erythroid Transcription Factor GATA-1, subunit A"/>
    <property type="match status" value="1"/>
</dbReference>
<evidence type="ECO:0000256" key="7">
    <source>
        <dbReference type="ARBA" id="ARBA00023170"/>
    </source>
</evidence>
<dbReference type="AlphaFoldDB" id="A0AAD9KKM5"/>
<dbReference type="Pfam" id="PF00104">
    <property type="entry name" value="Hormone_recep"/>
    <property type="match status" value="1"/>
</dbReference>
<evidence type="ECO:0000313" key="14">
    <source>
        <dbReference type="Proteomes" id="UP001209878"/>
    </source>
</evidence>
<evidence type="ECO:0000313" key="13">
    <source>
        <dbReference type="EMBL" id="KAK2173067.1"/>
    </source>
</evidence>
<reference evidence="13" key="1">
    <citation type="journal article" date="2023" name="Mol. Biol. Evol.">
        <title>Third-Generation Sequencing Reveals the Adaptive Role of the Epigenome in Three Deep-Sea Polychaetes.</title>
        <authorList>
            <person name="Perez M."/>
            <person name="Aroh O."/>
            <person name="Sun Y."/>
            <person name="Lan Y."/>
            <person name="Juniper S.K."/>
            <person name="Young C.R."/>
            <person name="Angers B."/>
            <person name="Qian P.Y."/>
        </authorList>
    </citation>
    <scope>NUCLEOTIDE SEQUENCE</scope>
    <source>
        <strain evidence="13">R07B-5</strain>
    </source>
</reference>
<dbReference type="InterPro" id="IPR001628">
    <property type="entry name" value="Znf_hrmn_rcpt"/>
</dbReference>
<gene>
    <name evidence="13" type="ORF">NP493_905g00027</name>
</gene>
<dbReference type="InterPro" id="IPR013088">
    <property type="entry name" value="Znf_NHR/GATA"/>
</dbReference>
<dbReference type="InterPro" id="IPR050234">
    <property type="entry name" value="Nuclear_hormone_rcpt_NR1"/>
</dbReference>
<comment type="caution">
    <text evidence="13">The sequence shown here is derived from an EMBL/GenBank/DDBJ whole genome shotgun (WGS) entry which is preliminary data.</text>
</comment>
<dbReference type="Gene3D" id="1.10.565.10">
    <property type="entry name" value="Retinoid X Receptor"/>
    <property type="match status" value="1"/>
</dbReference>
<dbReference type="SUPFAM" id="SSF57716">
    <property type="entry name" value="Glucocorticoid receptor-like (DNA-binding domain)"/>
    <property type="match status" value="1"/>
</dbReference>
<keyword evidence="14" id="KW-1185">Reference proteome</keyword>
<dbReference type="InterPro" id="IPR000536">
    <property type="entry name" value="Nucl_hrmn_rcpt_lig-bd"/>
</dbReference>
<proteinExistence type="inferred from homology"/>
<dbReference type="GO" id="GO:0000122">
    <property type="term" value="P:negative regulation of transcription by RNA polymerase II"/>
    <property type="evidence" value="ECO:0007669"/>
    <property type="project" value="TreeGrafter"/>
</dbReference>
<feature type="region of interest" description="Disordered" evidence="10">
    <location>
        <begin position="143"/>
        <end position="167"/>
    </location>
</feature>
<dbReference type="GO" id="GO:0004879">
    <property type="term" value="F:nuclear receptor activity"/>
    <property type="evidence" value="ECO:0007669"/>
    <property type="project" value="TreeGrafter"/>
</dbReference>
<keyword evidence="1 9" id="KW-0479">Metal-binding</keyword>
<dbReference type="PROSITE" id="PS00031">
    <property type="entry name" value="NUCLEAR_REC_DBD_1"/>
    <property type="match status" value="1"/>
</dbReference>
<dbReference type="InterPro" id="IPR035500">
    <property type="entry name" value="NHR-like_dom_sf"/>
</dbReference>
<evidence type="ECO:0008006" key="15">
    <source>
        <dbReference type="Google" id="ProtNLM"/>
    </source>
</evidence>
<dbReference type="GO" id="GO:0045944">
    <property type="term" value="P:positive regulation of transcription by RNA polymerase II"/>
    <property type="evidence" value="ECO:0007669"/>
    <property type="project" value="TreeGrafter"/>
</dbReference>
<dbReference type="SMART" id="SM00399">
    <property type="entry name" value="ZnF_C4"/>
    <property type="match status" value="1"/>
</dbReference>
<dbReference type="PROSITE" id="PS51843">
    <property type="entry name" value="NR_LBD"/>
    <property type="match status" value="1"/>
</dbReference>
<evidence type="ECO:0000256" key="9">
    <source>
        <dbReference type="RuleBase" id="RU004334"/>
    </source>
</evidence>
<keyword evidence="3 9" id="KW-0862">Zinc</keyword>
<keyword evidence="2 9" id="KW-0863">Zinc-finger</keyword>
<dbReference type="Proteomes" id="UP001209878">
    <property type="component" value="Unassembled WGS sequence"/>
</dbReference>
<evidence type="ECO:0000256" key="10">
    <source>
        <dbReference type="SAM" id="MobiDB-lite"/>
    </source>
</evidence>
<feature type="region of interest" description="Disordered" evidence="10">
    <location>
        <begin position="1"/>
        <end position="52"/>
    </location>
</feature>
<dbReference type="SMART" id="SM00430">
    <property type="entry name" value="HOLI"/>
    <property type="match status" value="1"/>
</dbReference>
<keyword evidence="6 9" id="KW-0804">Transcription</keyword>
<dbReference type="GO" id="GO:0030154">
    <property type="term" value="P:cell differentiation"/>
    <property type="evidence" value="ECO:0007669"/>
    <property type="project" value="TreeGrafter"/>
</dbReference>
<evidence type="ECO:0000256" key="2">
    <source>
        <dbReference type="ARBA" id="ARBA00022771"/>
    </source>
</evidence>
<sequence>RSDGKESCPSPAVSTTSTSSHDLSIPLELTSPNDTEETTCVKSPGGGKARRKSDSKICEVCGDHALGVNFDAVCCESCKAFFRRNALKEKQTKCLFSGSCKIDVYTRRFCPHCRLQKCLKVGMKKTNILGEEERKKRMEKVLYNRQKRHKTKPSSDDPNSPSADSTTAVSLANLSDIAAAVVPQMATIMCVPVSTATLQVDAVSLSATMTASPQSLMTVNTPEVPMVNIPDGAAQQDTSPQVTPVQLGIPASMAPSLNAFISQSLAQQPYTPCSPQAVSADPLPETNNMLAFCKFTSMVESSDGNVDDIERLLTNEENKMIQELVDFYDLSFTVDLEPLIHIKQIDPSLNQLVNQSSITVLRIIKFSKRLDEFARLSQECQIGILKGTWIHILLLRSVSLYDSVRDVWVTPKGDIPTEILKNATGYVQLHDDHVNYCKSFKSLIGDDLTIIVILLVIVLFSPEGVHVVTRRIVANVQDKYLVLLKHYLESNYGYGRAAQIFPDLMAKLKELKELAEVHSKYLLDLNPSDVEPIMLEILDLK</sequence>
<organism evidence="13 14">
    <name type="scientific">Ridgeia piscesae</name>
    <name type="common">Tubeworm</name>
    <dbReference type="NCBI Taxonomy" id="27915"/>
    <lineage>
        <taxon>Eukaryota</taxon>
        <taxon>Metazoa</taxon>
        <taxon>Spiralia</taxon>
        <taxon>Lophotrochozoa</taxon>
        <taxon>Annelida</taxon>
        <taxon>Polychaeta</taxon>
        <taxon>Sedentaria</taxon>
        <taxon>Canalipalpata</taxon>
        <taxon>Sabellida</taxon>
        <taxon>Siboglinidae</taxon>
        <taxon>Ridgeia</taxon>
    </lineage>
</organism>
<dbReference type="SUPFAM" id="SSF48508">
    <property type="entry name" value="Nuclear receptor ligand-binding domain"/>
    <property type="match status" value="1"/>
</dbReference>
<dbReference type="PROSITE" id="PS51030">
    <property type="entry name" value="NUCLEAR_REC_DBD_2"/>
    <property type="match status" value="1"/>
</dbReference>
<dbReference type="PRINTS" id="PR00398">
    <property type="entry name" value="STRDHORMONER"/>
</dbReference>
<feature type="domain" description="Nuclear receptor" evidence="11">
    <location>
        <begin position="55"/>
        <end position="130"/>
    </location>
</feature>
<protein>
    <recommendedName>
        <fullName evidence="15">Nuclear hormone receptor HR96</fullName>
    </recommendedName>
</protein>
<keyword evidence="5 9" id="KW-0238">DNA-binding</keyword>
<dbReference type="GO" id="GO:0005634">
    <property type="term" value="C:nucleus"/>
    <property type="evidence" value="ECO:0007669"/>
    <property type="project" value="UniProtKB-SubCell"/>
</dbReference>
<keyword evidence="7 9" id="KW-0675">Receptor</keyword>
<dbReference type="PRINTS" id="PR00047">
    <property type="entry name" value="STROIDFINGER"/>
</dbReference>
<evidence type="ECO:0000259" key="11">
    <source>
        <dbReference type="PROSITE" id="PS51030"/>
    </source>
</evidence>
<dbReference type="GO" id="GO:0000978">
    <property type="term" value="F:RNA polymerase II cis-regulatory region sequence-specific DNA binding"/>
    <property type="evidence" value="ECO:0007669"/>
    <property type="project" value="TreeGrafter"/>
</dbReference>
<dbReference type="InterPro" id="IPR001723">
    <property type="entry name" value="Nuclear_hrmn_rcpt"/>
</dbReference>
<comment type="subcellular location">
    <subcellularLocation>
        <location evidence="9">Nucleus</location>
    </subcellularLocation>
</comment>
<evidence type="ECO:0000256" key="1">
    <source>
        <dbReference type="ARBA" id="ARBA00022723"/>
    </source>
</evidence>
<feature type="compositionally biased region" description="Low complexity" evidence="10">
    <location>
        <begin position="156"/>
        <end position="165"/>
    </location>
</feature>
<dbReference type="EMBL" id="JAODUO010000907">
    <property type="protein sequence ID" value="KAK2173067.1"/>
    <property type="molecule type" value="Genomic_DNA"/>
</dbReference>